<feature type="binding site" evidence="11">
    <location>
        <position position="304"/>
    </location>
    <ligand>
        <name>L-serine</name>
        <dbReference type="ChEBI" id="CHEBI:33384"/>
    </ligand>
</feature>
<evidence type="ECO:0000256" key="11">
    <source>
        <dbReference type="PIRSR" id="PIRSR001529-1"/>
    </source>
</evidence>
<dbReference type="InterPro" id="IPR045864">
    <property type="entry name" value="aa-tRNA-synth_II/BPL/LPL"/>
</dbReference>
<dbReference type="InterPro" id="IPR006195">
    <property type="entry name" value="aa-tRNA-synth_II"/>
</dbReference>
<dbReference type="Pfam" id="PF02403">
    <property type="entry name" value="Seryl_tRNA_N"/>
    <property type="match status" value="1"/>
</dbReference>
<dbReference type="Pfam" id="PF00587">
    <property type="entry name" value="tRNA-synt_2b"/>
    <property type="match status" value="1"/>
</dbReference>
<dbReference type="PANTHER" id="PTHR11778">
    <property type="entry name" value="SERYL-TRNA SYNTHETASE"/>
    <property type="match status" value="1"/>
</dbReference>
<evidence type="ECO:0000256" key="1">
    <source>
        <dbReference type="ARBA" id="ARBA00010728"/>
    </source>
</evidence>
<dbReference type="Proteomes" id="UP000836841">
    <property type="component" value="Chromosome 2"/>
</dbReference>
<dbReference type="NCBIfam" id="TIGR00414">
    <property type="entry name" value="serS"/>
    <property type="match status" value="1"/>
</dbReference>
<keyword evidence="13" id="KW-0175">Coiled coil</keyword>
<dbReference type="InterPro" id="IPR033729">
    <property type="entry name" value="SerRS_core"/>
</dbReference>
<protein>
    <recommendedName>
        <fullName evidence="2">serine--tRNA ligase</fullName>
        <ecNumber evidence="2">6.1.1.11</ecNumber>
    </recommendedName>
    <alternativeName>
        <fullName evidence="8">Seryl-tRNA synthetase</fullName>
    </alternativeName>
</protein>
<dbReference type="FunFam" id="3.30.930.10:FF:000026">
    <property type="entry name" value="Seryl-tRNA synthetase, cytoplasmic"/>
    <property type="match status" value="1"/>
</dbReference>
<evidence type="ECO:0000256" key="13">
    <source>
        <dbReference type="SAM" id="Coils"/>
    </source>
</evidence>
<feature type="binding site" evidence="12">
    <location>
        <begin position="297"/>
        <end position="300"/>
    </location>
    <ligand>
        <name>ATP</name>
        <dbReference type="ChEBI" id="CHEBI:30616"/>
    </ligand>
</feature>
<evidence type="ECO:0000256" key="7">
    <source>
        <dbReference type="ARBA" id="ARBA00023146"/>
    </source>
</evidence>
<evidence type="ECO:0000256" key="3">
    <source>
        <dbReference type="ARBA" id="ARBA00022598"/>
    </source>
</evidence>
<name>A0AAU9RNR5_THLAR</name>
<feature type="binding site" evidence="11">
    <location>
        <position position="238"/>
    </location>
    <ligand>
        <name>L-serine</name>
        <dbReference type="ChEBI" id="CHEBI:33384"/>
    </ligand>
</feature>
<organism evidence="15 16">
    <name type="scientific">Thlaspi arvense</name>
    <name type="common">Field penny-cress</name>
    <dbReference type="NCBI Taxonomy" id="13288"/>
    <lineage>
        <taxon>Eukaryota</taxon>
        <taxon>Viridiplantae</taxon>
        <taxon>Streptophyta</taxon>
        <taxon>Embryophyta</taxon>
        <taxon>Tracheophyta</taxon>
        <taxon>Spermatophyta</taxon>
        <taxon>Magnoliopsida</taxon>
        <taxon>eudicotyledons</taxon>
        <taxon>Gunneridae</taxon>
        <taxon>Pentapetalae</taxon>
        <taxon>rosids</taxon>
        <taxon>malvids</taxon>
        <taxon>Brassicales</taxon>
        <taxon>Brassicaceae</taxon>
        <taxon>Thlaspideae</taxon>
        <taxon>Thlaspi</taxon>
    </lineage>
</organism>
<reference evidence="15 16" key="1">
    <citation type="submission" date="2022-03" db="EMBL/GenBank/DDBJ databases">
        <authorList>
            <person name="Nunn A."/>
            <person name="Chopra R."/>
            <person name="Nunn A."/>
            <person name="Contreras Garrido A."/>
        </authorList>
    </citation>
    <scope>NUCLEOTIDE SEQUENCE [LARGE SCALE GENOMIC DNA]</scope>
</reference>
<keyword evidence="16" id="KW-1185">Reference proteome</keyword>
<feature type="coiled-coil region" evidence="13">
    <location>
        <begin position="49"/>
        <end position="97"/>
    </location>
</feature>
<evidence type="ECO:0000256" key="9">
    <source>
        <dbReference type="ARBA" id="ARBA00048823"/>
    </source>
</evidence>
<evidence type="ECO:0000259" key="14">
    <source>
        <dbReference type="PROSITE" id="PS50862"/>
    </source>
</evidence>
<dbReference type="GO" id="GO:0005524">
    <property type="term" value="F:ATP binding"/>
    <property type="evidence" value="ECO:0007669"/>
    <property type="project" value="UniProtKB-KW"/>
</dbReference>
<comment type="similarity">
    <text evidence="1">Belongs to the class-II aminoacyl-tRNA synthetase family. Type-1 seryl-tRNA synthetase subfamily.</text>
</comment>
<dbReference type="InterPro" id="IPR015866">
    <property type="entry name" value="Ser-tRNA-synth_1_N"/>
</dbReference>
<evidence type="ECO:0000256" key="2">
    <source>
        <dbReference type="ARBA" id="ARBA00012840"/>
    </source>
</evidence>
<dbReference type="Gene3D" id="1.10.287.40">
    <property type="entry name" value="Serine-tRNA synthetase, tRNA binding domain"/>
    <property type="match status" value="1"/>
</dbReference>
<evidence type="ECO:0000313" key="15">
    <source>
        <dbReference type="EMBL" id="CAH2044542.1"/>
    </source>
</evidence>
<feature type="binding site" evidence="12">
    <location>
        <begin position="370"/>
        <end position="373"/>
    </location>
    <ligand>
        <name>ATP</name>
        <dbReference type="ChEBI" id="CHEBI:30616"/>
    </ligand>
</feature>
<dbReference type="CDD" id="cd00770">
    <property type="entry name" value="SerRS_core"/>
    <property type="match status" value="1"/>
</dbReference>
<evidence type="ECO:0000256" key="6">
    <source>
        <dbReference type="ARBA" id="ARBA00022917"/>
    </source>
</evidence>
<feature type="binding site" evidence="11">
    <location>
        <position position="281"/>
    </location>
    <ligand>
        <name>L-serine</name>
        <dbReference type="ChEBI" id="CHEBI:33384"/>
    </ligand>
</feature>
<dbReference type="SUPFAM" id="SSF55681">
    <property type="entry name" value="Class II aaRS and biotin synthetases"/>
    <property type="match status" value="1"/>
</dbReference>
<dbReference type="InterPro" id="IPR002317">
    <property type="entry name" value="Ser-tRNA-ligase_type_1"/>
</dbReference>
<evidence type="ECO:0000256" key="10">
    <source>
        <dbReference type="ARBA" id="ARBA00065699"/>
    </source>
</evidence>
<keyword evidence="3" id="KW-0436">Ligase</keyword>
<evidence type="ECO:0000256" key="12">
    <source>
        <dbReference type="PIRSR" id="PIRSR001529-2"/>
    </source>
</evidence>
<dbReference type="PRINTS" id="PR00981">
    <property type="entry name" value="TRNASYNTHSER"/>
</dbReference>
<keyword evidence="4" id="KW-0547">Nucleotide-binding</keyword>
<dbReference type="FunFam" id="1.10.287.40:FF:000003">
    <property type="entry name" value="Serine--tRNA ligase cytoplasmic"/>
    <property type="match status" value="1"/>
</dbReference>
<feature type="binding site" evidence="11">
    <location>
        <position position="406"/>
    </location>
    <ligand>
        <name>L-serine</name>
        <dbReference type="ChEBI" id="CHEBI:33384"/>
    </ligand>
</feature>
<feature type="site" description="Important for serine binding" evidence="11">
    <location>
        <position position="408"/>
    </location>
</feature>
<sequence length="464" mass="52864">MLDINLFREEKGNNPEIIRESQRRRFASVEVVDEIIKLDKEWRQRQFEVDSFRKEFNKLNKQVAKLKISGADATELIQQTEKNKKDSTEKEAEVREAYDALHAKLGTVGNLVHDSVPIDNDEANNTVTKTWGDRRDGSPSQKLKNHVDLVELLDIADLKRGAEIAGGRGFFLKGDGVLLNQALINFGLTFLKKRGFTALQPPFFMRKDVMAKCAQLAQFDEELYKVTGEGDDKYLIATAEQPLCAYHLEEWIHPSELPIRHFIDIILFILSRYAGYSSCFRKEAGSHGRDTLGIFRVHQFEKIEQFCITGPNENDSWAMLDEMMKNSEDFYQALKLPYQIVSIVSGALNDAAAKKFDLEAWFPASGTYRELVSCSNCTDYQARRLGIRYGQKKSNEQAKQYVHMLNSTLTATERTICCILENYQREDGVEIPEVLQPFMGGETFLPFKAKPVATETKGKKSNKA</sequence>
<dbReference type="GO" id="GO:0004828">
    <property type="term" value="F:serine-tRNA ligase activity"/>
    <property type="evidence" value="ECO:0007669"/>
    <property type="project" value="UniProtKB-EC"/>
</dbReference>
<evidence type="ECO:0000313" key="16">
    <source>
        <dbReference type="Proteomes" id="UP000836841"/>
    </source>
</evidence>
<feature type="domain" description="Aminoacyl-transfer RNA synthetases class-II family profile" evidence="14">
    <location>
        <begin position="145"/>
        <end position="432"/>
    </location>
</feature>
<comment type="catalytic activity">
    <reaction evidence="9">
        <text>tRNA(Ser) + L-serine + ATP = L-seryl-tRNA(Ser) + AMP + diphosphate + H(+)</text>
        <dbReference type="Rhea" id="RHEA:12292"/>
        <dbReference type="Rhea" id="RHEA-COMP:9669"/>
        <dbReference type="Rhea" id="RHEA-COMP:9703"/>
        <dbReference type="ChEBI" id="CHEBI:15378"/>
        <dbReference type="ChEBI" id="CHEBI:30616"/>
        <dbReference type="ChEBI" id="CHEBI:33019"/>
        <dbReference type="ChEBI" id="CHEBI:33384"/>
        <dbReference type="ChEBI" id="CHEBI:78442"/>
        <dbReference type="ChEBI" id="CHEBI:78533"/>
        <dbReference type="ChEBI" id="CHEBI:456215"/>
        <dbReference type="EC" id="6.1.1.11"/>
    </reaction>
</comment>
<proteinExistence type="inferred from homology"/>
<comment type="subunit">
    <text evidence="10">Homodimer. The tRNA molecule binds across the dimer.</text>
</comment>
<dbReference type="EC" id="6.1.1.11" evidence="2"/>
<dbReference type="EMBL" id="OU466858">
    <property type="protein sequence ID" value="CAH2044542.1"/>
    <property type="molecule type" value="Genomic_DNA"/>
</dbReference>
<accession>A0AAU9RNR5</accession>
<dbReference type="InterPro" id="IPR042103">
    <property type="entry name" value="SerRS_1_N_sf"/>
</dbReference>
<evidence type="ECO:0000256" key="5">
    <source>
        <dbReference type="ARBA" id="ARBA00022840"/>
    </source>
</evidence>
<evidence type="ECO:0000256" key="8">
    <source>
        <dbReference type="ARBA" id="ARBA00031113"/>
    </source>
</evidence>
<dbReference type="AlphaFoldDB" id="A0AAU9RNR5"/>
<dbReference type="PROSITE" id="PS50862">
    <property type="entry name" value="AA_TRNA_LIGASE_II"/>
    <property type="match status" value="1"/>
</dbReference>
<keyword evidence="7" id="KW-0030">Aminoacyl-tRNA synthetase</keyword>
<keyword evidence="5 12" id="KW-0067">ATP-binding</keyword>
<keyword evidence="6" id="KW-0648">Protein biosynthesis</keyword>
<dbReference type="GO" id="GO:0006434">
    <property type="term" value="P:seryl-tRNA aminoacylation"/>
    <property type="evidence" value="ECO:0007669"/>
    <property type="project" value="InterPro"/>
</dbReference>
<dbReference type="SUPFAM" id="SSF46589">
    <property type="entry name" value="tRNA-binding arm"/>
    <property type="match status" value="1"/>
</dbReference>
<evidence type="ECO:0000256" key="4">
    <source>
        <dbReference type="ARBA" id="ARBA00022741"/>
    </source>
</evidence>
<dbReference type="InterPro" id="IPR010978">
    <property type="entry name" value="tRNA-bd_arm"/>
</dbReference>
<dbReference type="InterPro" id="IPR002314">
    <property type="entry name" value="aa-tRNA-synt_IIb"/>
</dbReference>
<dbReference type="Gene3D" id="3.30.930.10">
    <property type="entry name" value="Bira Bifunctional Protein, Domain 2"/>
    <property type="match status" value="1"/>
</dbReference>
<dbReference type="PIRSF" id="PIRSF001529">
    <property type="entry name" value="Ser-tRNA-synth_IIa"/>
    <property type="match status" value="1"/>
</dbReference>
<feature type="binding site" evidence="12">
    <location>
        <begin position="281"/>
        <end position="283"/>
    </location>
    <ligand>
        <name>ATP</name>
        <dbReference type="ChEBI" id="CHEBI:30616"/>
    </ligand>
</feature>
<gene>
    <name evidence="15" type="ORF">TAV2_LOCUS5433</name>
</gene>